<dbReference type="RefSeq" id="WP_245938749.1">
    <property type="nucleotide sequence ID" value="NZ_FZOF01000004.1"/>
</dbReference>
<evidence type="ECO:0000313" key="3">
    <source>
        <dbReference type="EMBL" id="SNS21465.1"/>
    </source>
</evidence>
<dbReference type="PANTHER" id="PTHR43156">
    <property type="entry name" value="STAGE II SPORULATION PROTEIN E-RELATED"/>
    <property type="match status" value="1"/>
</dbReference>
<feature type="domain" description="PPM-type phosphatase" evidence="2">
    <location>
        <begin position="172"/>
        <end position="392"/>
    </location>
</feature>
<keyword evidence="4" id="KW-1185">Reference proteome</keyword>
<dbReference type="InterPro" id="IPR052016">
    <property type="entry name" value="Bact_Sigma-Reg"/>
</dbReference>
<proteinExistence type="predicted"/>
<name>A0A239CMS0_9ACTN</name>
<protein>
    <submittedName>
        <fullName evidence="3">Serine phosphatase RsbU, regulator of sigma subunit</fullName>
    </submittedName>
</protein>
<dbReference type="InterPro" id="IPR036457">
    <property type="entry name" value="PPM-type-like_dom_sf"/>
</dbReference>
<accession>A0A239CMS0</accession>
<evidence type="ECO:0000313" key="4">
    <source>
        <dbReference type="Proteomes" id="UP000198280"/>
    </source>
</evidence>
<dbReference type="GO" id="GO:0016791">
    <property type="term" value="F:phosphatase activity"/>
    <property type="evidence" value="ECO:0007669"/>
    <property type="project" value="TreeGrafter"/>
</dbReference>
<dbReference type="SMART" id="SM00331">
    <property type="entry name" value="PP2C_SIG"/>
    <property type="match status" value="1"/>
</dbReference>
<keyword evidence="1" id="KW-0378">Hydrolase</keyword>
<evidence type="ECO:0000256" key="1">
    <source>
        <dbReference type="ARBA" id="ARBA00022801"/>
    </source>
</evidence>
<dbReference type="InterPro" id="IPR001932">
    <property type="entry name" value="PPM-type_phosphatase-like_dom"/>
</dbReference>
<reference evidence="3 4" key="1">
    <citation type="submission" date="2017-06" db="EMBL/GenBank/DDBJ databases">
        <authorList>
            <person name="Kim H.J."/>
            <person name="Triplett B.A."/>
        </authorList>
    </citation>
    <scope>NUCLEOTIDE SEQUENCE [LARGE SCALE GENOMIC DNA]</scope>
    <source>
        <strain evidence="3 4">CGMCC 4.1858</strain>
    </source>
</reference>
<dbReference type="Gene3D" id="3.60.40.10">
    <property type="entry name" value="PPM-type phosphatase domain"/>
    <property type="match status" value="1"/>
</dbReference>
<sequence>MDDTGFGALLSGLLQRSHEAAPKDWGAALAQAAHEVGLDDVTVLLADVRQARLVPLSGDPASRARGAVAVDGTPAGAAYRTVSLRLSERDDRITMWLPLVDGVERIGVMEVTAHRIDPELLARCRALADVTTLTIASKAGFSDDLLRLVRSRPMSAAAELVWAFLPPRTLGTTEVTSSAVLEPAYEIGGDAFDHSIQDDHLHLTVVDAMGHDLASGLTAAVALAGCRAARRAGADLGEIVKTVDETLAEWIPDRLATAVFADLDVRSGQFAWANCGHPPPRLIRARHVVPGALERDADLPLGLGSGYGDRPRSVHSTRLEPGDRVLIHTDGVTESRAEGGGEFGERRLTEYVVHATAFGDPAPEVLRRLVHALMAHRHGRLDDDATVLLAEWHPTRRTRPTEVVSAATPRAAEA</sequence>
<dbReference type="EMBL" id="FZOF01000004">
    <property type="protein sequence ID" value="SNS21465.1"/>
    <property type="molecule type" value="Genomic_DNA"/>
</dbReference>
<gene>
    <name evidence="3" type="ORF">SAMN05216252_104121</name>
</gene>
<dbReference type="Pfam" id="PF07228">
    <property type="entry name" value="SpoIIE"/>
    <property type="match status" value="1"/>
</dbReference>
<organism evidence="3 4">
    <name type="scientific">Actinacidiphila glaucinigra</name>
    <dbReference type="NCBI Taxonomy" id="235986"/>
    <lineage>
        <taxon>Bacteria</taxon>
        <taxon>Bacillati</taxon>
        <taxon>Actinomycetota</taxon>
        <taxon>Actinomycetes</taxon>
        <taxon>Kitasatosporales</taxon>
        <taxon>Streptomycetaceae</taxon>
        <taxon>Actinacidiphila</taxon>
    </lineage>
</organism>
<dbReference type="AlphaFoldDB" id="A0A239CMS0"/>
<dbReference type="Proteomes" id="UP000198280">
    <property type="component" value="Unassembled WGS sequence"/>
</dbReference>
<evidence type="ECO:0000259" key="2">
    <source>
        <dbReference type="SMART" id="SM00331"/>
    </source>
</evidence>
<dbReference type="PANTHER" id="PTHR43156:SF2">
    <property type="entry name" value="STAGE II SPORULATION PROTEIN E"/>
    <property type="match status" value="1"/>
</dbReference>
<dbReference type="SUPFAM" id="SSF81606">
    <property type="entry name" value="PP2C-like"/>
    <property type="match status" value="1"/>
</dbReference>